<evidence type="ECO:0000256" key="1">
    <source>
        <dbReference type="ARBA" id="ARBA00004651"/>
    </source>
</evidence>
<dbReference type="Gene3D" id="1.20.1250.20">
    <property type="entry name" value="MFS general substrate transporter like domains"/>
    <property type="match status" value="2"/>
</dbReference>
<feature type="transmembrane region" description="Helical" evidence="7">
    <location>
        <begin position="266"/>
        <end position="283"/>
    </location>
</feature>
<feature type="compositionally biased region" description="Polar residues" evidence="6">
    <location>
        <begin position="419"/>
        <end position="429"/>
    </location>
</feature>
<dbReference type="InterPro" id="IPR036259">
    <property type="entry name" value="MFS_trans_sf"/>
</dbReference>
<feature type="transmembrane region" description="Helical" evidence="7">
    <location>
        <begin position="160"/>
        <end position="180"/>
    </location>
</feature>
<dbReference type="RefSeq" id="WP_175530052.1">
    <property type="nucleotide sequence ID" value="NZ_FPAT01000004.1"/>
</dbReference>
<evidence type="ECO:0000256" key="5">
    <source>
        <dbReference type="ARBA" id="ARBA00023136"/>
    </source>
</evidence>
<dbReference type="CDD" id="cd17324">
    <property type="entry name" value="MFS_NepI_like"/>
    <property type="match status" value="1"/>
</dbReference>
<dbReference type="PROSITE" id="PS50850">
    <property type="entry name" value="MFS"/>
    <property type="match status" value="1"/>
</dbReference>
<keyword evidence="10" id="KW-1185">Reference proteome</keyword>
<feature type="transmembrane region" description="Helical" evidence="7">
    <location>
        <begin position="289"/>
        <end position="309"/>
    </location>
</feature>
<dbReference type="EMBL" id="FPAT01000004">
    <property type="protein sequence ID" value="SFT61226.1"/>
    <property type="molecule type" value="Genomic_DNA"/>
</dbReference>
<feature type="region of interest" description="Disordered" evidence="6">
    <location>
        <begin position="380"/>
        <end position="429"/>
    </location>
</feature>
<evidence type="ECO:0000313" key="9">
    <source>
        <dbReference type="EMBL" id="SFT61226.1"/>
    </source>
</evidence>
<organism evidence="9 10">
    <name type="scientific">Actinopolyspora righensis</name>
    <dbReference type="NCBI Taxonomy" id="995060"/>
    <lineage>
        <taxon>Bacteria</taxon>
        <taxon>Bacillati</taxon>
        <taxon>Actinomycetota</taxon>
        <taxon>Actinomycetes</taxon>
        <taxon>Actinopolysporales</taxon>
        <taxon>Actinopolysporaceae</taxon>
        <taxon>Actinopolyspora</taxon>
        <taxon>Actinopolyspora alba group</taxon>
    </lineage>
</organism>
<dbReference type="PANTHER" id="PTHR43124:SF3">
    <property type="entry name" value="CHLORAMPHENICOL EFFLUX PUMP RV0191"/>
    <property type="match status" value="1"/>
</dbReference>
<feature type="transmembrane region" description="Helical" evidence="7">
    <location>
        <begin position="132"/>
        <end position="154"/>
    </location>
</feature>
<evidence type="ECO:0000313" key="10">
    <source>
        <dbReference type="Proteomes" id="UP000199165"/>
    </source>
</evidence>
<keyword evidence="4 7" id="KW-1133">Transmembrane helix</keyword>
<sequence length="429" mass="44004">MPVALLALAIAAFGIGTTEFVMMGLLPEVATDMNVSISAAGGYISLYALGVVIGAPLLTIAGMRVRRKTMLLSMLGLFIAGNLLSAIAPTHESLLAARFVAGLPHGTFFGIGAVVAASLVSRDKRGRAISMMFVGLTVANIVGVPVGTLLGQAIDWRWTFGLVALIGAVALAAVSALVPRQAKPTEVSVRGELSAFRRPQVWLAFAVVVFGFAATFSFYSYIKPLLVQVSGYTPLAATVLLALFGTGMTLGTVIGGRLADRSPMRTLYVFLTALAVVLTMFTFTAHNTVLVAVNVFLVGVTGFAAIPSIQARILDQAKEAPSLGSASIQSTFNIANSLGAYLGGLVIAAGFGLISPSWVGAVLALVGLGFAVLSGRLDRRGSGNGSGDDDRSGSRDRSGGRIRSGGSGTATGETAGVADSTSSRAAHAH</sequence>
<keyword evidence="3 7" id="KW-0812">Transmembrane</keyword>
<feature type="domain" description="Major facilitator superfamily (MFS) profile" evidence="8">
    <location>
        <begin position="4"/>
        <end position="379"/>
    </location>
</feature>
<accession>A0A1I6ZEU4</accession>
<dbReference type="Proteomes" id="UP000199165">
    <property type="component" value="Unassembled WGS sequence"/>
</dbReference>
<evidence type="ECO:0000256" key="2">
    <source>
        <dbReference type="ARBA" id="ARBA00022475"/>
    </source>
</evidence>
<dbReference type="STRING" id="995060.SAMN04487904_104281"/>
<feature type="compositionally biased region" description="Basic and acidic residues" evidence="6">
    <location>
        <begin position="388"/>
        <end position="399"/>
    </location>
</feature>
<dbReference type="PRINTS" id="PR01035">
    <property type="entry name" value="TCRTETA"/>
</dbReference>
<protein>
    <submittedName>
        <fullName evidence="9">MFS transporter, DHA1 family, arabinose polymer transporter</fullName>
    </submittedName>
</protein>
<dbReference type="PANTHER" id="PTHR43124">
    <property type="entry name" value="PURINE EFFLUX PUMP PBUE"/>
    <property type="match status" value="1"/>
</dbReference>
<feature type="transmembrane region" description="Helical" evidence="7">
    <location>
        <begin position="201"/>
        <end position="222"/>
    </location>
</feature>
<feature type="transmembrane region" description="Helical" evidence="7">
    <location>
        <begin position="234"/>
        <end position="254"/>
    </location>
</feature>
<reference evidence="10" key="1">
    <citation type="submission" date="2016-10" db="EMBL/GenBank/DDBJ databases">
        <authorList>
            <person name="Varghese N."/>
            <person name="Submissions S."/>
        </authorList>
    </citation>
    <scope>NUCLEOTIDE SEQUENCE [LARGE SCALE GENOMIC DNA]</scope>
    <source>
        <strain evidence="10">DSM 45501</strain>
    </source>
</reference>
<dbReference type="InterPro" id="IPR011701">
    <property type="entry name" value="MFS"/>
</dbReference>
<dbReference type="GO" id="GO:0005886">
    <property type="term" value="C:plasma membrane"/>
    <property type="evidence" value="ECO:0007669"/>
    <property type="project" value="UniProtKB-SubCell"/>
</dbReference>
<dbReference type="Pfam" id="PF07690">
    <property type="entry name" value="MFS_1"/>
    <property type="match status" value="1"/>
</dbReference>
<evidence type="ECO:0000256" key="7">
    <source>
        <dbReference type="SAM" id="Phobius"/>
    </source>
</evidence>
<feature type="transmembrane region" description="Helical" evidence="7">
    <location>
        <begin position="357"/>
        <end position="375"/>
    </location>
</feature>
<dbReference type="AlphaFoldDB" id="A0A1I6ZEU4"/>
<keyword evidence="5 7" id="KW-0472">Membrane</keyword>
<feature type="transmembrane region" description="Helical" evidence="7">
    <location>
        <begin position="42"/>
        <end position="63"/>
    </location>
</feature>
<dbReference type="SUPFAM" id="SSF103473">
    <property type="entry name" value="MFS general substrate transporter"/>
    <property type="match status" value="1"/>
</dbReference>
<evidence type="ECO:0000256" key="3">
    <source>
        <dbReference type="ARBA" id="ARBA00022692"/>
    </source>
</evidence>
<name>A0A1I6ZEU4_9ACTN</name>
<evidence type="ECO:0000256" key="4">
    <source>
        <dbReference type="ARBA" id="ARBA00022989"/>
    </source>
</evidence>
<dbReference type="InterPro" id="IPR001958">
    <property type="entry name" value="Tet-R_TetA/multi-R_MdtG-like"/>
</dbReference>
<feature type="transmembrane region" description="Helical" evidence="7">
    <location>
        <begin position="95"/>
        <end position="120"/>
    </location>
</feature>
<comment type="subcellular location">
    <subcellularLocation>
        <location evidence="1">Cell membrane</location>
        <topology evidence="1">Multi-pass membrane protein</topology>
    </subcellularLocation>
</comment>
<keyword evidence="2" id="KW-1003">Cell membrane</keyword>
<evidence type="ECO:0000256" key="6">
    <source>
        <dbReference type="SAM" id="MobiDB-lite"/>
    </source>
</evidence>
<dbReference type="InterPro" id="IPR020846">
    <property type="entry name" value="MFS_dom"/>
</dbReference>
<feature type="transmembrane region" description="Helical" evidence="7">
    <location>
        <begin position="70"/>
        <end position="89"/>
    </location>
</feature>
<dbReference type="GO" id="GO:0022857">
    <property type="term" value="F:transmembrane transporter activity"/>
    <property type="evidence" value="ECO:0007669"/>
    <property type="project" value="InterPro"/>
</dbReference>
<feature type="transmembrane region" description="Helical" evidence="7">
    <location>
        <begin position="330"/>
        <end position="351"/>
    </location>
</feature>
<evidence type="ECO:0000259" key="8">
    <source>
        <dbReference type="PROSITE" id="PS50850"/>
    </source>
</evidence>
<gene>
    <name evidence="9" type="ORF">SAMN04487904_104281</name>
</gene>
<dbReference type="InterPro" id="IPR050189">
    <property type="entry name" value="MFS_Efflux_Transporters"/>
</dbReference>
<proteinExistence type="predicted"/>